<evidence type="ECO:0000256" key="5">
    <source>
        <dbReference type="ARBA" id="ARBA00022679"/>
    </source>
</evidence>
<keyword evidence="5 9" id="KW-0808">Transferase</keyword>
<dbReference type="Proteomes" id="UP000006241">
    <property type="component" value="Unassembled WGS sequence"/>
</dbReference>
<comment type="subcellular location">
    <subcellularLocation>
        <location evidence="9">Cytoplasm</location>
    </subcellularLocation>
</comment>
<dbReference type="InterPro" id="IPR008332">
    <property type="entry name" value="MethylG_MeTrfase_N"/>
</dbReference>
<comment type="similarity">
    <text evidence="2 9">Belongs to the MGMT family.</text>
</comment>
<evidence type="ECO:0000256" key="3">
    <source>
        <dbReference type="ARBA" id="ARBA00022490"/>
    </source>
</evidence>
<dbReference type="PANTHER" id="PTHR10815">
    <property type="entry name" value="METHYLATED-DNA--PROTEIN-CYSTEINE METHYLTRANSFERASE"/>
    <property type="match status" value="1"/>
</dbReference>
<feature type="active site" description="Nucleophile; methyl group acceptor" evidence="9">
    <location>
        <position position="134"/>
    </location>
</feature>
<dbReference type="SUPFAM" id="SSF46767">
    <property type="entry name" value="Methylated DNA-protein cysteine methyltransferase, C-terminal domain"/>
    <property type="match status" value="1"/>
</dbReference>
<dbReference type="PANTHER" id="PTHR10815:SF5">
    <property type="entry name" value="METHYLATED-DNA--PROTEIN-CYSTEINE METHYLTRANSFERASE"/>
    <property type="match status" value="1"/>
</dbReference>
<dbReference type="GO" id="GO:0005737">
    <property type="term" value="C:cytoplasm"/>
    <property type="evidence" value="ECO:0007669"/>
    <property type="project" value="UniProtKB-SubCell"/>
</dbReference>
<dbReference type="EC" id="2.1.1.63" evidence="9"/>
<dbReference type="GO" id="GO:0003908">
    <property type="term" value="F:methylated-DNA-[protein]-cysteine S-methyltransferase activity"/>
    <property type="evidence" value="ECO:0007669"/>
    <property type="project" value="UniProtKB-UniRule"/>
</dbReference>
<protein>
    <recommendedName>
        <fullName evidence="9">Methylated-DNA--protein-cysteine methyltransferase</fullName>
        <ecNumber evidence="9">2.1.1.63</ecNumber>
    </recommendedName>
    <alternativeName>
        <fullName evidence="9">6-O-methylguanine-DNA methyltransferase</fullName>
        <shortName evidence="9">MGMT</shortName>
    </alternativeName>
    <alternativeName>
        <fullName evidence="9">O-6-methylguanine-DNA-alkyltransferase</fullName>
    </alternativeName>
</protein>
<keyword evidence="6 9" id="KW-0227">DNA damage</keyword>
<evidence type="ECO:0000313" key="12">
    <source>
        <dbReference type="EMBL" id="EEI90260.1"/>
    </source>
</evidence>
<organism evidence="12 13">
    <name type="scientific">Sphingobacterium spiritivorum ATCC 33300</name>
    <dbReference type="NCBI Taxonomy" id="525372"/>
    <lineage>
        <taxon>Bacteria</taxon>
        <taxon>Pseudomonadati</taxon>
        <taxon>Bacteroidota</taxon>
        <taxon>Sphingobacteriia</taxon>
        <taxon>Sphingobacteriales</taxon>
        <taxon>Sphingobacteriaceae</taxon>
        <taxon>Sphingobacterium</taxon>
    </lineage>
</organism>
<dbReference type="EMBL" id="ACHB01000092">
    <property type="protein sequence ID" value="EEI90260.1"/>
    <property type="molecule type" value="Genomic_DNA"/>
</dbReference>
<dbReference type="SUPFAM" id="SSF53155">
    <property type="entry name" value="Methylated DNA-protein cysteine methyltransferase domain"/>
    <property type="match status" value="1"/>
</dbReference>
<name>C2G3Q5_SPHSI</name>
<dbReference type="HAMAP" id="MF_00772">
    <property type="entry name" value="OGT"/>
    <property type="match status" value="1"/>
</dbReference>
<dbReference type="Pfam" id="PF01035">
    <property type="entry name" value="DNA_binding_1"/>
    <property type="match status" value="1"/>
</dbReference>
<dbReference type="InterPro" id="IPR036217">
    <property type="entry name" value="MethylDNA_cys_MeTrfase_DNAb"/>
</dbReference>
<evidence type="ECO:0000313" key="13">
    <source>
        <dbReference type="Proteomes" id="UP000006241"/>
    </source>
</evidence>
<sequence>MESNKKSEYKDMPSVLGVIRLVATDAGLAAILWEGEDYTRTKLSAPERNDQNPILLKTEQQLTEYFAKTRTTFDISLDFSGTEFQKKVWKALLNVPFGKTITYGGLAKILGDIKAVRAVGGALNKNPVAIIVPCHRIVGATGKMVGFAGGIANKTILLNLENKYKMPSLFDQ</sequence>
<comment type="catalytic activity">
    <reaction evidence="8 9">
        <text>a 6-O-methyl-2'-deoxyguanosine in DNA + L-cysteinyl-[protein] = S-methyl-L-cysteinyl-[protein] + a 2'-deoxyguanosine in DNA</text>
        <dbReference type="Rhea" id="RHEA:24000"/>
        <dbReference type="Rhea" id="RHEA-COMP:10131"/>
        <dbReference type="Rhea" id="RHEA-COMP:10132"/>
        <dbReference type="Rhea" id="RHEA-COMP:11367"/>
        <dbReference type="Rhea" id="RHEA-COMP:11368"/>
        <dbReference type="ChEBI" id="CHEBI:29950"/>
        <dbReference type="ChEBI" id="CHEBI:82612"/>
        <dbReference type="ChEBI" id="CHEBI:85445"/>
        <dbReference type="ChEBI" id="CHEBI:85448"/>
        <dbReference type="EC" id="2.1.1.63"/>
    </reaction>
</comment>
<dbReference type="AlphaFoldDB" id="C2G3Q5"/>
<reference evidence="12 13" key="1">
    <citation type="submission" date="2009-01" db="EMBL/GenBank/DDBJ databases">
        <authorList>
            <person name="Qin X."/>
            <person name="Bachman B."/>
            <person name="Battles P."/>
            <person name="Bell A."/>
            <person name="Bess C."/>
            <person name="Bickham C."/>
            <person name="Chaboub L."/>
            <person name="Chen D."/>
            <person name="Coyle M."/>
            <person name="Deiros D.R."/>
            <person name="Dinh H."/>
            <person name="Forbes L."/>
            <person name="Fowler G."/>
            <person name="Francisco L."/>
            <person name="Fu Q."/>
            <person name="Gubbala S."/>
            <person name="Hale W."/>
            <person name="Han Y."/>
            <person name="Hemphill L."/>
            <person name="Highlander S.K."/>
            <person name="Hirani K."/>
            <person name="Hogues M."/>
            <person name="Jackson L."/>
            <person name="Jakkamsetti A."/>
            <person name="Javaid M."/>
            <person name="Jiang H."/>
            <person name="Korchina V."/>
            <person name="Kovar C."/>
            <person name="Lara F."/>
            <person name="Lee S."/>
            <person name="Mata R."/>
            <person name="Mathew T."/>
            <person name="Moen C."/>
            <person name="Morales K."/>
            <person name="Munidasa M."/>
            <person name="Nazareth L."/>
            <person name="Ngo R."/>
            <person name="Nguyen L."/>
            <person name="Okwuonu G."/>
            <person name="Ongeri F."/>
            <person name="Patil S."/>
            <person name="Petrosino J."/>
            <person name="Pham C."/>
            <person name="Pham P."/>
            <person name="Pu L.-L."/>
            <person name="Puazo M."/>
            <person name="Raj R."/>
            <person name="Reid J."/>
            <person name="Rouhana J."/>
            <person name="Saada N."/>
            <person name="Shang Y."/>
            <person name="Simmons D."/>
            <person name="Thornton R."/>
            <person name="Warren J."/>
            <person name="Weissenberger G."/>
            <person name="Zhang J."/>
            <person name="Zhang L."/>
            <person name="Zhou C."/>
            <person name="Zhu D."/>
            <person name="Muzny D."/>
            <person name="Worley K."/>
            <person name="Gibbs R."/>
        </authorList>
    </citation>
    <scope>NUCLEOTIDE SEQUENCE [LARGE SCALE GENOMIC DNA]</scope>
    <source>
        <strain evidence="12 13">ATCC 33300</strain>
    </source>
</reference>
<evidence type="ECO:0000256" key="2">
    <source>
        <dbReference type="ARBA" id="ARBA00008711"/>
    </source>
</evidence>
<keyword evidence="7 9" id="KW-0234">DNA repair</keyword>
<evidence type="ECO:0000256" key="9">
    <source>
        <dbReference type="HAMAP-Rule" id="MF_00772"/>
    </source>
</evidence>
<evidence type="ECO:0000256" key="1">
    <source>
        <dbReference type="ARBA" id="ARBA00001286"/>
    </source>
</evidence>
<dbReference type="HOGENOM" id="CLU_000445_52_2_10"/>
<dbReference type="PROSITE" id="PS00374">
    <property type="entry name" value="MGMT"/>
    <property type="match status" value="1"/>
</dbReference>
<evidence type="ECO:0000256" key="7">
    <source>
        <dbReference type="ARBA" id="ARBA00023204"/>
    </source>
</evidence>
<dbReference type="FunFam" id="1.10.10.10:FF:000214">
    <property type="entry name" value="Methylated-DNA--protein-cysteine methyltransferase"/>
    <property type="match status" value="1"/>
</dbReference>
<dbReference type="GO" id="GO:0006307">
    <property type="term" value="P:DNA alkylation repair"/>
    <property type="evidence" value="ECO:0007669"/>
    <property type="project" value="UniProtKB-UniRule"/>
</dbReference>
<evidence type="ECO:0000256" key="4">
    <source>
        <dbReference type="ARBA" id="ARBA00022603"/>
    </source>
</evidence>
<comment type="catalytic activity">
    <reaction evidence="1 9">
        <text>a 4-O-methyl-thymidine in DNA + L-cysteinyl-[protein] = a thymidine in DNA + S-methyl-L-cysteinyl-[protein]</text>
        <dbReference type="Rhea" id="RHEA:53428"/>
        <dbReference type="Rhea" id="RHEA-COMP:10131"/>
        <dbReference type="Rhea" id="RHEA-COMP:10132"/>
        <dbReference type="Rhea" id="RHEA-COMP:13555"/>
        <dbReference type="Rhea" id="RHEA-COMP:13556"/>
        <dbReference type="ChEBI" id="CHEBI:29950"/>
        <dbReference type="ChEBI" id="CHEBI:82612"/>
        <dbReference type="ChEBI" id="CHEBI:137386"/>
        <dbReference type="ChEBI" id="CHEBI:137387"/>
        <dbReference type="EC" id="2.1.1.63"/>
    </reaction>
</comment>
<feature type="domain" description="Methylguanine DNA methyltransferase ribonuclease-like" evidence="11">
    <location>
        <begin position="12"/>
        <end position="79"/>
    </location>
</feature>
<evidence type="ECO:0000256" key="6">
    <source>
        <dbReference type="ARBA" id="ARBA00022763"/>
    </source>
</evidence>
<dbReference type="RefSeq" id="WP_003003693.1">
    <property type="nucleotide sequence ID" value="NZ_GG668630.1"/>
</dbReference>
<comment type="function">
    <text evidence="9">Involved in the cellular defense against the biological effects of O6-methylguanine (O6-MeG) and O4-methylthymine (O4-MeT) in DNA. Repairs the methylated nucleobase in DNA by stoichiometrically transferring the methyl group to a cysteine residue in the enzyme. This is a suicide reaction: the enzyme is irreversibly inactivated.</text>
</comment>
<dbReference type="InterPro" id="IPR036388">
    <property type="entry name" value="WH-like_DNA-bd_sf"/>
</dbReference>
<dbReference type="InterPro" id="IPR036631">
    <property type="entry name" value="MGMT_N_sf"/>
</dbReference>
<keyword evidence="4 9" id="KW-0489">Methyltransferase</keyword>
<evidence type="ECO:0000259" key="11">
    <source>
        <dbReference type="Pfam" id="PF02870"/>
    </source>
</evidence>
<evidence type="ECO:0000259" key="10">
    <source>
        <dbReference type="Pfam" id="PF01035"/>
    </source>
</evidence>
<dbReference type="CDD" id="cd06445">
    <property type="entry name" value="ATase"/>
    <property type="match status" value="1"/>
</dbReference>
<keyword evidence="3 9" id="KW-0963">Cytoplasm</keyword>
<comment type="miscellaneous">
    <text evidence="9">This enzyme catalyzes only one turnover and therefore is not strictly catalytic. According to one definition, an enzyme is a biocatalyst that acts repeatedly and over many reaction cycles.</text>
</comment>
<proteinExistence type="inferred from homology"/>
<accession>C2G3Q5</accession>
<dbReference type="Gene3D" id="1.10.10.10">
    <property type="entry name" value="Winged helix-like DNA-binding domain superfamily/Winged helix DNA-binding domain"/>
    <property type="match status" value="1"/>
</dbReference>
<dbReference type="InterPro" id="IPR001497">
    <property type="entry name" value="MethylDNA_cys_MeTrfase_AS"/>
</dbReference>
<gene>
    <name evidence="12" type="primary">ogt</name>
    <name evidence="12" type="ORF">HMPREF0765_4211</name>
</gene>
<dbReference type="GO" id="GO:0032259">
    <property type="term" value="P:methylation"/>
    <property type="evidence" value="ECO:0007669"/>
    <property type="project" value="UniProtKB-KW"/>
</dbReference>
<dbReference type="InterPro" id="IPR023546">
    <property type="entry name" value="MGMT"/>
</dbReference>
<feature type="domain" description="Methylated-DNA-[protein]-cysteine S-methyltransferase DNA binding" evidence="10">
    <location>
        <begin position="83"/>
        <end position="162"/>
    </location>
</feature>
<dbReference type="Gene3D" id="3.30.160.70">
    <property type="entry name" value="Methylated DNA-protein cysteine methyltransferase domain"/>
    <property type="match status" value="1"/>
</dbReference>
<comment type="caution">
    <text evidence="12">The sequence shown here is derived from an EMBL/GenBank/DDBJ whole genome shotgun (WGS) entry which is preliminary data.</text>
</comment>
<dbReference type="Pfam" id="PF02870">
    <property type="entry name" value="Methyltransf_1N"/>
    <property type="match status" value="1"/>
</dbReference>
<dbReference type="InterPro" id="IPR014048">
    <property type="entry name" value="MethylDNA_cys_MeTrfase_DNA-bd"/>
</dbReference>
<dbReference type="NCBIfam" id="TIGR00589">
    <property type="entry name" value="ogt"/>
    <property type="match status" value="1"/>
</dbReference>
<evidence type="ECO:0000256" key="8">
    <source>
        <dbReference type="ARBA" id="ARBA00049348"/>
    </source>
</evidence>